<dbReference type="OrthoDB" id="1672287at2"/>
<dbReference type="InterPro" id="IPR006158">
    <property type="entry name" value="Cobalamin-bd"/>
</dbReference>
<comment type="cofactor">
    <cofactor evidence="1">
        <name>adenosylcob(III)alamin</name>
        <dbReference type="ChEBI" id="CHEBI:18408"/>
    </cofactor>
</comment>
<evidence type="ECO:0000259" key="6">
    <source>
        <dbReference type="PROSITE" id="PS51332"/>
    </source>
</evidence>
<keyword evidence="8" id="KW-1185">Reference proteome</keyword>
<keyword evidence="4" id="KW-0413">Isomerase</keyword>
<evidence type="ECO:0000256" key="2">
    <source>
        <dbReference type="ARBA" id="ARBA00022628"/>
    </source>
</evidence>
<dbReference type="PROSITE" id="PS51332">
    <property type="entry name" value="B12_BINDING"/>
    <property type="match status" value="1"/>
</dbReference>
<dbReference type="Gene3D" id="3.40.50.280">
    <property type="entry name" value="Cobalamin-binding domain"/>
    <property type="match status" value="1"/>
</dbReference>
<dbReference type="PANTHER" id="PTHR48101">
    <property type="entry name" value="METHYLMALONYL-COA MUTASE, MITOCHONDRIAL-RELATED"/>
    <property type="match status" value="1"/>
</dbReference>
<keyword evidence="2" id="KW-0846">Cobalamin</keyword>
<sequence length="615" mass="67090">MQEKTKRIIKEDIEAVRAYSDCFDVEMPDLDENGEVVGLPAPYPREVAGTVRSGYRIYDLAKKAKDRGWPIQNPILGRNTAEETYGESQEMYAYADKFDETLFHFVHAEATRHIDPLKGRELINQSRGKGGITPIGEREFIAMGGGSKHPVRINATGDTPHLSIINALIAGFDGTDIGPVIHVHFGGRGIHDYKTKVVNGYKAIQICAENNIFVQLDSHKHLNNIGGTDGMALAMCLLSEGLAVHAELPWELSAIQMNVAGINIYADLAVMRAFRTACQSKSIIAVPETFQNPPGNLVAEAAHFSRMAVTAKLGGADFYRPKAAESVGIPTGDSMGQAIWGTEDVFSHVVNPDIQSPVIDARKAEIIDEALAVLEATLHLEGLTLDQMKGDFWKQWSDEELIDMIVTAGKSGVLDSQRAAGWDLKRHVVVNRDPDGITRYVRGYTPLGVDASRCAQSDEAVEVHVKKAPTRKEKIVLATVGADAHVNGINVIREAFQDAGYDVVYLRGMNLPESVAEVAAEVNADAVGVSNLLGLGMELFPRVSKRLEELGLRDKMVVCAGGRIAEKEEEHRQFEEKIQKEGSAFMGMDGFFGPGSSPEDCVKIIGDMIDAKKAQ</sequence>
<dbReference type="RefSeq" id="WP_090309277.1">
    <property type="nucleotide sequence ID" value="NZ_FNRK01000028.1"/>
</dbReference>
<accession>A0A1H4DV11</accession>
<keyword evidence="3" id="KW-0479">Metal-binding</keyword>
<reference evidence="7 8" key="1">
    <citation type="submission" date="2016-10" db="EMBL/GenBank/DDBJ databases">
        <authorList>
            <person name="de Groot N.N."/>
        </authorList>
    </citation>
    <scope>NUCLEOTIDE SEQUENCE [LARGE SCALE GENOMIC DNA]</scope>
    <source>
        <strain evidence="7 8">SR12</strain>
    </source>
</reference>
<dbReference type="NCBIfam" id="TIGR00640">
    <property type="entry name" value="acid_CoA_mut_C"/>
    <property type="match status" value="1"/>
</dbReference>
<evidence type="ECO:0000256" key="5">
    <source>
        <dbReference type="ARBA" id="ARBA00023285"/>
    </source>
</evidence>
<feature type="domain" description="B12-binding" evidence="6">
    <location>
        <begin position="472"/>
        <end position="615"/>
    </location>
</feature>
<dbReference type="SUPFAM" id="SSF52242">
    <property type="entry name" value="Cobalamin (vitamin B12)-binding domain"/>
    <property type="match status" value="1"/>
</dbReference>
<dbReference type="InterPro" id="IPR016176">
    <property type="entry name" value="Cbl-dep_enz_cat"/>
</dbReference>
<gene>
    <name evidence="7" type="ORF">SAMN04515656_1288</name>
</gene>
<proteinExistence type="predicted"/>
<dbReference type="Gene3D" id="3.20.20.240">
    <property type="entry name" value="Methylmalonyl-CoA mutase"/>
    <property type="match status" value="1"/>
</dbReference>
<dbReference type="PANTHER" id="PTHR48101:SF1">
    <property type="entry name" value="METHYLMALONYL-COA MUTASE, LARGE SUBUNIT"/>
    <property type="match status" value="1"/>
</dbReference>
<organism evidence="7 8">
    <name type="scientific">Eubacterium aggregans</name>
    <dbReference type="NCBI Taxonomy" id="81409"/>
    <lineage>
        <taxon>Bacteria</taxon>
        <taxon>Bacillati</taxon>
        <taxon>Bacillota</taxon>
        <taxon>Clostridia</taxon>
        <taxon>Eubacteriales</taxon>
        <taxon>Eubacteriaceae</taxon>
        <taxon>Eubacterium</taxon>
    </lineage>
</organism>
<protein>
    <submittedName>
        <fullName evidence="7">Methylmalonyl-CoA mutase C-terminal domain-containing protein</fullName>
    </submittedName>
</protein>
<dbReference type="Proteomes" id="UP000199394">
    <property type="component" value="Unassembled WGS sequence"/>
</dbReference>
<dbReference type="InterPro" id="IPR036724">
    <property type="entry name" value="Cobalamin-bd_sf"/>
</dbReference>
<name>A0A1H4DV11_9FIRM</name>
<dbReference type="AlphaFoldDB" id="A0A1H4DV11"/>
<evidence type="ECO:0000256" key="4">
    <source>
        <dbReference type="ARBA" id="ARBA00023235"/>
    </source>
</evidence>
<dbReference type="Pfam" id="PF02310">
    <property type="entry name" value="B12-binding"/>
    <property type="match status" value="1"/>
</dbReference>
<evidence type="ECO:0000256" key="3">
    <source>
        <dbReference type="ARBA" id="ARBA00022723"/>
    </source>
</evidence>
<evidence type="ECO:0000313" key="7">
    <source>
        <dbReference type="EMBL" id="SEA76338.1"/>
    </source>
</evidence>
<dbReference type="GO" id="GO:0016853">
    <property type="term" value="F:isomerase activity"/>
    <property type="evidence" value="ECO:0007669"/>
    <property type="project" value="UniProtKB-KW"/>
</dbReference>
<dbReference type="CDD" id="cd02071">
    <property type="entry name" value="MM_CoA_mut_B12_BD"/>
    <property type="match status" value="1"/>
</dbReference>
<evidence type="ECO:0000313" key="8">
    <source>
        <dbReference type="Proteomes" id="UP000199394"/>
    </source>
</evidence>
<dbReference type="EMBL" id="FNRK01000028">
    <property type="protein sequence ID" value="SEA76338.1"/>
    <property type="molecule type" value="Genomic_DNA"/>
</dbReference>
<dbReference type="SUPFAM" id="SSF51703">
    <property type="entry name" value="Cobalamin (vitamin B12)-dependent enzymes"/>
    <property type="match status" value="1"/>
</dbReference>
<evidence type="ECO:0000256" key="1">
    <source>
        <dbReference type="ARBA" id="ARBA00001922"/>
    </source>
</evidence>
<dbReference type="GO" id="GO:0031419">
    <property type="term" value="F:cobalamin binding"/>
    <property type="evidence" value="ECO:0007669"/>
    <property type="project" value="UniProtKB-KW"/>
</dbReference>
<dbReference type="InterPro" id="IPR006159">
    <property type="entry name" value="Acid_CoA_mut_C"/>
</dbReference>
<keyword evidence="5" id="KW-0170">Cobalt</keyword>
<dbReference type="GO" id="GO:0046872">
    <property type="term" value="F:metal ion binding"/>
    <property type="evidence" value="ECO:0007669"/>
    <property type="project" value="UniProtKB-KW"/>
</dbReference>
<dbReference type="STRING" id="81409.SAMN04515656_1288"/>